<accession>A0A1C7LYG9</accession>
<feature type="signal peptide" evidence="1">
    <location>
        <begin position="1"/>
        <end position="17"/>
    </location>
</feature>
<feature type="domain" description="Cell wall protein YJL171C/Tos1 C-terminal" evidence="2">
    <location>
        <begin position="129"/>
        <end position="194"/>
    </location>
</feature>
<dbReference type="Pfam" id="PF10287">
    <property type="entry name" value="YJL171C_Tos1_C"/>
    <property type="match status" value="1"/>
</dbReference>
<dbReference type="Proteomes" id="UP000092993">
    <property type="component" value="Unassembled WGS sequence"/>
</dbReference>
<keyword evidence="5" id="KW-1185">Reference proteome</keyword>
<gene>
    <name evidence="4" type="primary">TOS1</name>
    <name evidence="4" type="ORF">A0H81_10139</name>
</gene>
<protein>
    <submittedName>
        <fullName evidence="4">Protein TOS1</fullName>
    </submittedName>
</protein>
<sequence>MFILSLVTSTLFLGARALTPNNIAPVSTSGSLSALKYTSVGGSGTYNQVTNLIPGDWPSCSPNPSCITQPKQISVPPTESRSFEGNLAPFDDELTVVFRGPMNLQVLGLQVRPLQLGVYEQRRWRSQRNMVASVVELNIMTAASCNDGLCDGFSRGTANHGWAGSKMFVFTFDMPPSSDATKTPAIWALNAQIAPRALGTTTLFARPTSGQVTYGVILDVQTDSIAIQRYTEWDYTQAMLTRSIIDGYLSSSSMLVSFNTNVRRRERPRSFMGAHRRHHGGH</sequence>
<dbReference type="OrthoDB" id="118256at2759"/>
<dbReference type="InterPro" id="IPR018805">
    <property type="entry name" value="YJL171C/Tos1_C"/>
</dbReference>
<dbReference type="InterPro" id="IPR018807">
    <property type="entry name" value="YJL171C/Tos1_N"/>
</dbReference>
<keyword evidence="1" id="KW-0732">Signal</keyword>
<reference evidence="4 5" key="1">
    <citation type="submission" date="2016-03" db="EMBL/GenBank/DDBJ databases">
        <title>Whole genome sequencing of Grifola frondosa 9006-11.</title>
        <authorList>
            <person name="Min B."/>
            <person name="Park H."/>
            <person name="Kim J.-G."/>
            <person name="Cho H."/>
            <person name="Oh Y.-L."/>
            <person name="Kong W.-S."/>
            <person name="Choi I.-G."/>
        </authorList>
    </citation>
    <scope>NUCLEOTIDE SEQUENCE [LARGE SCALE GENOMIC DNA]</scope>
    <source>
        <strain evidence="4 5">9006-11</strain>
    </source>
</reference>
<dbReference type="AlphaFoldDB" id="A0A1C7LYG9"/>
<feature type="chain" id="PRO_5008888843" evidence="1">
    <location>
        <begin position="18"/>
        <end position="282"/>
    </location>
</feature>
<evidence type="ECO:0000313" key="5">
    <source>
        <dbReference type="Proteomes" id="UP000092993"/>
    </source>
</evidence>
<dbReference type="EMBL" id="LUGG01000015">
    <property type="protein sequence ID" value="OBZ69740.1"/>
    <property type="molecule type" value="Genomic_DNA"/>
</dbReference>
<evidence type="ECO:0000313" key="4">
    <source>
        <dbReference type="EMBL" id="OBZ69740.1"/>
    </source>
</evidence>
<evidence type="ECO:0000259" key="3">
    <source>
        <dbReference type="Pfam" id="PF10290"/>
    </source>
</evidence>
<dbReference type="Pfam" id="PF10290">
    <property type="entry name" value="YJL171C_Tos1_N"/>
    <property type="match status" value="1"/>
</dbReference>
<feature type="domain" description="Cell wall protein YJL171C/Tos1 N-terminal" evidence="3">
    <location>
        <begin position="34"/>
        <end position="108"/>
    </location>
</feature>
<dbReference type="STRING" id="5627.A0A1C7LYG9"/>
<name>A0A1C7LYG9_GRIFR</name>
<comment type="caution">
    <text evidence="4">The sequence shown here is derived from an EMBL/GenBank/DDBJ whole genome shotgun (WGS) entry which is preliminary data.</text>
</comment>
<organism evidence="4 5">
    <name type="scientific">Grifola frondosa</name>
    <name type="common">Maitake</name>
    <name type="synonym">Polyporus frondosus</name>
    <dbReference type="NCBI Taxonomy" id="5627"/>
    <lineage>
        <taxon>Eukaryota</taxon>
        <taxon>Fungi</taxon>
        <taxon>Dikarya</taxon>
        <taxon>Basidiomycota</taxon>
        <taxon>Agaricomycotina</taxon>
        <taxon>Agaricomycetes</taxon>
        <taxon>Polyporales</taxon>
        <taxon>Grifolaceae</taxon>
        <taxon>Grifola</taxon>
    </lineage>
</organism>
<evidence type="ECO:0000259" key="2">
    <source>
        <dbReference type="Pfam" id="PF10287"/>
    </source>
</evidence>
<evidence type="ECO:0000256" key="1">
    <source>
        <dbReference type="SAM" id="SignalP"/>
    </source>
</evidence>
<proteinExistence type="predicted"/>